<dbReference type="RefSeq" id="WP_144752008.1">
    <property type="nucleotide sequence ID" value="NZ_VMNW02000085.1"/>
</dbReference>
<reference evidence="2" key="1">
    <citation type="submission" date="2019-09" db="EMBL/GenBank/DDBJ databases">
        <authorList>
            <person name="Teo W.F.A."/>
            <person name="Duangmal K."/>
        </authorList>
    </citation>
    <scope>NUCLEOTIDE SEQUENCE [LARGE SCALE GENOMIC DNA]</scope>
    <source>
        <strain evidence="2">K81G1</strain>
    </source>
</reference>
<dbReference type="InterPro" id="IPR036390">
    <property type="entry name" value="WH_DNA-bd_sf"/>
</dbReference>
<dbReference type="SUPFAM" id="SSF46785">
    <property type="entry name" value="Winged helix' DNA-binding domain"/>
    <property type="match status" value="1"/>
</dbReference>
<organism evidence="2 3">
    <name type="scientific">Amycolatopsis acidicola</name>
    <dbReference type="NCBI Taxonomy" id="2596893"/>
    <lineage>
        <taxon>Bacteria</taxon>
        <taxon>Bacillati</taxon>
        <taxon>Actinomycetota</taxon>
        <taxon>Actinomycetes</taxon>
        <taxon>Pseudonocardiales</taxon>
        <taxon>Pseudonocardiaceae</taxon>
        <taxon>Amycolatopsis</taxon>
    </lineage>
</organism>
<dbReference type="SMART" id="SM00418">
    <property type="entry name" value="HTH_ARSR"/>
    <property type="match status" value="1"/>
</dbReference>
<accession>A0A5N0UP50</accession>
<dbReference type="PANTHER" id="PTHR38600">
    <property type="entry name" value="TRANSCRIPTIONAL REGULATORY PROTEIN"/>
    <property type="match status" value="1"/>
</dbReference>
<sequence length="95" mass="10342">MPDPLSRAFAALADPTRRAILARLTAGEAGVNELAEPFEISVQAVSKHLKTLEEAGLISRGRDAQFRPCRLEDGGLAPVIEWLTAHRRAARRRAG</sequence>
<evidence type="ECO:0000313" key="3">
    <source>
        <dbReference type="Proteomes" id="UP000319769"/>
    </source>
</evidence>
<name>A0A5N0UP50_9PSEU</name>
<dbReference type="InterPro" id="IPR001845">
    <property type="entry name" value="HTH_ArsR_DNA-bd_dom"/>
</dbReference>
<dbReference type="Pfam" id="PF12840">
    <property type="entry name" value="HTH_20"/>
    <property type="match status" value="1"/>
</dbReference>
<protein>
    <submittedName>
        <fullName evidence="2">Winged helix-turn-helix transcriptional regulator</fullName>
    </submittedName>
</protein>
<dbReference type="CDD" id="cd00090">
    <property type="entry name" value="HTH_ARSR"/>
    <property type="match status" value="1"/>
</dbReference>
<dbReference type="GO" id="GO:0003700">
    <property type="term" value="F:DNA-binding transcription factor activity"/>
    <property type="evidence" value="ECO:0007669"/>
    <property type="project" value="InterPro"/>
</dbReference>
<comment type="caution">
    <text evidence="2">The sequence shown here is derived from an EMBL/GenBank/DDBJ whole genome shotgun (WGS) entry which is preliminary data.</text>
</comment>
<dbReference type="Gene3D" id="1.10.10.10">
    <property type="entry name" value="Winged helix-like DNA-binding domain superfamily/Winged helix DNA-binding domain"/>
    <property type="match status" value="1"/>
</dbReference>
<dbReference type="InterPro" id="IPR036388">
    <property type="entry name" value="WH-like_DNA-bd_sf"/>
</dbReference>
<dbReference type="PANTHER" id="PTHR38600:SF2">
    <property type="entry name" value="SLL0088 PROTEIN"/>
    <property type="match status" value="1"/>
</dbReference>
<dbReference type="EMBL" id="VMNW02000085">
    <property type="protein sequence ID" value="KAA9152678.1"/>
    <property type="molecule type" value="Genomic_DNA"/>
</dbReference>
<proteinExistence type="predicted"/>
<evidence type="ECO:0000259" key="1">
    <source>
        <dbReference type="PROSITE" id="PS50987"/>
    </source>
</evidence>
<gene>
    <name evidence="2" type="ORF">FPZ12_036410</name>
</gene>
<feature type="domain" description="HTH arsR-type" evidence="1">
    <location>
        <begin position="1"/>
        <end position="91"/>
    </location>
</feature>
<dbReference type="OrthoDB" id="9806976at2"/>
<dbReference type="NCBIfam" id="NF033788">
    <property type="entry name" value="HTH_metalloreg"/>
    <property type="match status" value="1"/>
</dbReference>
<keyword evidence="3" id="KW-1185">Reference proteome</keyword>
<evidence type="ECO:0000313" key="2">
    <source>
        <dbReference type="EMBL" id="KAA9152678.1"/>
    </source>
</evidence>
<dbReference type="Proteomes" id="UP000319769">
    <property type="component" value="Unassembled WGS sequence"/>
</dbReference>
<dbReference type="PROSITE" id="PS50987">
    <property type="entry name" value="HTH_ARSR_2"/>
    <property type="match status" value="1"/>
</dbReference>
<dbReference type="AlphaFoldDB" id="A0A5N0UP50"/>
<dbReference type="InterPro" id="IPR011991">
    <property type="entry name" value="ArsR-like_HTH"/>
</dbReference>
<dbReference type="PRINTS" id="PR00778">
    <property type="entry name" value="HTHARSR"/>
</dbReference>